<dbReference type="Proteomes" id="UP001148838">
    <property type="component" value="Unassembled WGS sequence"/>
</dbReference>
<accession>A0ABQ8S3H8</accession>
<protein>
    <submittedName>
        <fullName evidence="2">Uncharacterized protein</fullName>
    </submittedName>
</protein>
<feature type="region of interest" description="Disordered" evidence="1">
    <location>
        <begin position="29"/>
        <end position="49"/>
    </location>
</feature>
<sequence>MVFDEVRPRIRYRLPNICLAVEENLGKIQPGNQSKRESNPHPSATPDWQTSALADSATPVALSLLNFTAFIRLFSERPTRNVLDFNRFLIKLNLWKNSSKRWKLNVPVKVRGTTAGLGSARLISLPWAAGYITGTVNPQLGAEFPGQGTFPDETFARYCIVIQHFARQPPGTDTCWKYPPLASKQVRALFTMLDDNLHRSVPMMEAISLLPSISGGRLLYPQPEDAPCRGDRDPQYMGYGCETWTLTLREEHRLRMFENKVLRKIFDAKRDEVTGEWRKLHNTELHALYSSPVIIRNIKSRRLRWAGHVARMGESKNAYSSWEAGGKKTFREAET</sequence>
<feature type="compositionally biased region" description="Polar residues" evidence="1">
    <location>
        <begin position="40"/>
        <end position="49"/>
    </location>
</feature>
<organism evidence="2 3">
    <name type="scientific">Periplaneta americana</name>
    <name type="common">American cockroach</name>
    <name type="synonym">Blatta americana</name>
    <dbReference type="NCBI Taxonomy" id="6978"/>
    <lineage>
        <taxon>Eukaryota</taxon>
        <taxon>Metazoa</taxon>
        <taxon>Ecdysozoa</taxon>
        <taxon>Arthropoda</taxon>
        <taxon>Hexapoda</taxon>
        <taxon>Insecta</taxon>
        <taxon>Pterygota</taxon>
        <taxon>Neoptera</taxon>
        <taxon>Polyneoptera</taxon>
        <taxon>Dictyoptera</taxon>
        <taxon>Blattodea</taxon>
        <taxon>Blattoidea</taxon>
        <taxon>Blattidae</taxon>
        <taxon>Blattinae</taxon>
        <taxon>Periplaneta</taxon>
    </lineage>
</organism>
<name>A0ABQ8S3H8_PERAM</name>
<dbReference type="EMBL" id="JAJSOF020000037">
    <property type="protein sequence ID" value="KAJ4428564.1"/>
    <property type="molecule type" value="Genomic_DNA"/>
</dbReference>
<evidence type="ECO:0000256" key="1">
    <source>
        <dbReference type="SAM" id="MobiDB-lite"/>
    </source>
</evidence>
<gene>
    <name evidence="2" type="ORF">ANN_24608</name>
</gene>
<comment type="caution">
    <text evidence="2">The sequence shown here is derived from an EMBL/GenBank/DDBJ whole genome shotgun (WGS) entry which is preliminary data.</text>
</comment>
<evidence type="ECO:0000313" key="2">
    <source>
        <dbReference type="EMBL" id="KAJ4428564.1"/>
    </source>
</evidence>
<evidence type="ECO:0000313" key="3">
    <source>
        <dbReference type="Proteomes" id="UP001148838"/>
    </source>
</evidence>
<reference evidence="2 3" key="1">
    <citation type="journal article" date="2022" name="Allergy">
        <title>Genome assembly and annotation of Periplaneta americana reveal a comprehensive cockroach allergen profile.</title>
        <authorList>
            <person name="Wang L."/>
            <person name="Xiong Q."/>
            <person name="Saelim N."/>
            <person name="Wang L."/>
            <person name="Nong W."/>
            <person name="Wan A.T."/>
            <person name="Shi M."/>
            <person name="Liu X."/>
            <person name="Cao Q."/>
            <person name="Hui J.H.L."/>
            <person name="Sookrung N."/>
            <person name="Leung T.F."/>
            <person name="Tungtrongchitr A."/>
            <person name="Tsui S.K.W."/>
        </authorList>
    </citation>
    <scope>NUCLEOTIDE SEQUENCE [LARGE SCALE GENOMIC DNA]</scope>
    <source>
        <strain evidence="2">PWHHKU_190912</strain>
    </source>
</reference>
<proteinExistence type="predicted"/>
<keyword evidence="3" id="KW-1185">Reference proteome</keyword>